<dbReference type="FunFam" id="3.40.50.300:FF:000385">
    <property type="entry name" value="Structural maintenance of chromosomes 2"/>
    <property type="match status" value="1"/>
</dbReference>
<dbReference type="GO" id="GO:0005524">
    <property type="term" value="F:ATP binding"/>
    <property type="evidence" value="ECO:0007669"/>
    <property type="project" value="UniProtKB-KW"/>
</dbReference>
<dbReference type="GO" id="GO:0005694">
    <property type="term" value="C:chromosome"/>
    <property type="evidence" value="ECO:0007669"/>
    <property type="project" value="InterPro"/>
</dbReference>
<feature type="domain" description="SMC hinge" evidence="14">
    <location>
        <begin position="527"/>
        <end position="649"/>
    </location>
</feature>
<dbReference type="InterPro" id="IPR027120">
    <property type="entry name" value="Smc2_ABC"/>
</dbReference>
<dbReference type="InterPro" id="IPR024704">
    <property type="entry name" value="SMC"/>
</dbReference>
<evidence type="ECO:0000256" key="7">
    <source>
        <dbReference type="ARBA" id="ARBA00023054"/>
    </source>
</evidence>
<accession>A0A0F7SPU7</accession>
<evidence type="ECO:0000256" key="5">
    <source>
        <dbReference type="ARBA" id="ARBA00022776"/>
    </source>
</evidence>
<evidence type="ECO:0000256" key="11">
    <source>
        <dbReference type="PIRNR" id="PIRNR005719"/>
    </source>
</evidence>
<dbReference type="InterPro" id="IPR027417">
    <property type="entry name" value="P-loop_NTPase"/>
</dbReference>
<dbReference type="EMBL" id="LN483142">
    <property type="protein sequence ID" value="CED83396.1"/>
    <property type="molecule type" value="Genomic_DNA"/>
</dbReference>
<evidence type="ECO:0000256" key="3">
    <source>
        <dbReference type="ARBA" id="ARBA00022618"/>
    </source>
</evidence>
<feature type="coiled-coil region" evidence="12">
    <location>
        <begin position="210"/>
        <end position="240"/>
    </location>
</feature>
<dbReference type="Gene3D" id="3.40.50.300">
    <property type="entry name" value="P-loop containing nucleotide triphosphate hydrolases"/>
    <property type="match status" value="2"/>
</dbReference>
<evidence type="ECO:0000256" key="2">
    <source>
        <dbReference type="ARBA" id="ARBA00005231"/>
    </source>
</evidence>
<feature type="compositionally biased region" description="Polar residues" evidence="13">
    <location>
        <begin position="1228"/>
        <end position="1245"/>
    </location>
</feature>
<dbReference type="CDD" id="cd03273">
    <property type="entry name" value="ABC_SMC2_euk"/>
    <property type="match status" value="1"/>
</dbReference>
<feature type="coiled-coil region" evidence="12">
    <location>
        <begin position="298"/>
        <end position="346"/>
    </location>
</feature>
<comment type="similarity">
    <text evidence="2">Belongs to the SMC family. SMC2 subfamily.</text>
</comment>
<evidence type="ECO:0000256" key="10">
    <source>
        <dbReference type="ARBA" id="ARBA00023306"/>
    </source>
</evidence>
<dbReference type="InterPro" id="IPR010935">
    <property type="entry name" value="SMC_hinge"/>
</dbReference>
<dbReference type="Gene3D" id="3.30.70.1620">
    <property type="match status" value="1"/>
</dbReference>
<sequence length="1245" mass="138485">MRIEELILEGFKSYPVRTTINGWDPSFNAITGLNGSGKSNILDAICFVLGIQNMTSVRASNLLDLVYKRGQAGITKASVTIVFDNSDRATSPVGFENLRQITVTRQIAVGGATKYLLNGHKSTLQSLQNLFQSVQLNINNPNFLIMQGKITKVLNMKPQEILGMVEEAAGTRMFEERKEKALKTMAKKDKKVAEIKSLLEEEIMPKLDGLRKEKRSYLEYQKTMSELERLQRLVKAVEWQTASSNEAKIDVELKKTQVVLDERKQLITWIQDKQARMEREVEVILKKREKELAKGGKLATLIEAAKALGLEVEKLRTQIEISESNIVEEETQLRNVQQTIKEIESTRTAKLDAATISSSTYASLKSDLLTLDAKVESDESLLQSLLTGLTASNKNTDEATSSGGYMGQVAEAKARLATAGTEVEQAKVRIEHAEREVKEKEPRAKKAKVEGEGLVRELDRAREDMKKKKTILEGLEGDEEAERELMEKKMVVGDKMNVLLETRDHLKSRLASTNFSYSDPYPNFDRSSVQGLVANLIDLPTSSFSSSTALEICAGGKLYNVIVEDEKVASALLANKKSLQKRVTLLPLNKIQGQNIPADKLRAAQNLAPNRIKSALTLVGYPSEVSAAMSFVFGGSVICSDKEAANLAAFQAKLKAITLEGDVYDPSGTLSGGAAPKGAGVLVQVMEVKAVEDDLKGLKREMLVIETALGKVKVGMEAFRKAKRELEIKEHEVKLLEEQVNGSNAARIVAEVAELLEHIIQLKEGIIASKDKEKQAKADIKRLEKEMNDFKNNKDSKLAELRTSIVNQKKAITKSSASIKLAQKKMQTAQLELEQVDQDIESAESEVEEVKANLEESRKQLAKLKKDLGKLEENFNVADTKLKSERAALASFDDELSSLEHDIKAKKQETDEANLDIKKYEHELQTQMAERTKSKNRVADLERQYPWILEESRFFGQPGTVYNFDGFDLAKSRSRCAELEALQKGMRKKINRKVMDMIDSVEKKEAELKRMMSTVVKDHSKIEGTIAELDRYKRAALETTWKKVNGDFGSIFAELLPGNFAKLQAPEGMDITEGLEVKIRLGNVWKASLTELSGGQRSLIALSLIMSLLQFKPAPMYILDEIDAALDLSHTQHIGSLFRNRFKGSQFIVVSLKEGLFTNANVLFKAKFVDGTSTVERTISRSTNQNHIRQPVGGTNNRKITRTNTMANSMVDDADSTGLDQSREDDNSQGSPSIGVRSSRSLIGR</sequence>
<feature type="coiled-coil region" evidence="12">
    <location>
        <begin position="688"/>
        <end position="944"/>
    </location>
</feature>
<dbReference type="Gene3D" id="1.10.287.1490">
    <property type="match status" value="1"/>
</dbReference>
<comment type="subcellular location">
    <subcellularLocation>
        <location evidence="1 11">Nucleus</location>
    </subcellularLocation>
</comment>
<dbReference type="GO" id="GO:0051301">
    <property type="term" value="P:cell division"/>
    <property type="evidence" value="ECO:0007669"/>
    <property type="project" value="UniProtKB-KW"/>
</dbReference>
<dbReference type="GO" id="GO:0007076">
    <property type="term" value="P:mitotic chromosome condensation"/>
    <property type="evidence" value="ECO:0007669"/>
    <property type="project" value="UniProtKB-ARBA"/>
</dbReference>
<dbReference type="SUPFAM" id="SSF52540">
    <property type="entry name" value="P-loop containing nucleoside triphosphate hydrolases"/>
    <property type="match status" value="1"/>
</dbReference>
<evidence type="ECO:0000256" key="4">
    <source>
        <dbReference type="ARBA" id="ARBA00022741"/>
    </source>
</evidence>
<evidence type="ECO:0000256" key="13">
    <source>
        <dbReference type="SAM" id="MobiDB-lite"/>
    </source>
</evidence>
<dbReference type="FunFam" id="3.40.50.300:FF:000278">
    <property type="entry name" value="Structural maintenance of chromosomes 2"/>
    <property type="match status" value="1"/>
</dbReference>
<keyword evidence="8" id="KW-0226">DNA condensation</keyword>
<evidence type="ECO:0000259" key="14">
    <source>
        <dbReference type="SMART" id="SM00968"/>
    </source>
</evidence>
<feature type="compositionally biased region" description="Polar residues" evidence="13">
    <location>
        <begin position="1186"/>
        <end position="1208"/>
    </location>
</feature>
<feature type="coiled-coil region" evidence="12">
    <location>
        <begin position="409"/>
        <end position="478"/>
    </location>
</feature>
<evidence type="ECO:0000256" key="6">
    <source>
        <dbReference type="ARBA" id="ARBA00022840"/>
    </source>
</evidence>
<evidence type="ECO:0000256" key="8">
    <source>
        <dbReference type="ARBA" id="ARBA00023067"/>
    </source>
</evidence>
<keyword evidence="10" id="KW-0131">Cell cycle</keyword>
<feature type="region of interest" description="Disordered" evidence="13">
    <location>
        <begin position="1186"/>
        <end position="1245"/>
    </location>
</feature>
<organism evidence="15">
    <name type="scientific">Phaffia rhodozyma</name>
    <name type="common">Yeast</name>
    <name type="synonym">Xanthophyllomyces dendrorhous</name>
    <dbReference type="NCBI Taxonomy" id="264483"/>
    <lineage>
        <taxon>Eukaryota</taxon>
        <taxon>Fungi</taxon>
        <taxon>Dikarya</taxon>
        <taxon>Basidiomycota</taxon>
        <taxon>Agaricomycotina</taxon>
        <taxon>Tremellomycetes</taxon>
        <taxon>Cystofilobasidiales</taxon>
        <taxon>Mrakiaceae</taxon>
        <taxon>Phaffia</taxon>
    </lineage>
</organism>
<keyword evidence="3" id="KW-0132">Cell division</keyword>
<dbReference type="PIRSF" id="PIRSF005719">
    <property type="entry name" value="SMC"/>
    <property type="match status" value="1"/>
</dbReference>
<evidence type="ECO:0000256" key="1">
    <source>
        <dbReference type="ARBA" id="ARBA00004123"/>
    </source>
</evidence>
<dbReference type="SUPFAM" id="SSF75553">
    <property type="entry name" value="Smc hinge domain"/>
    <property type="match status" value="1"/>
</dbReference>
<keyword evidence="4" id="KW-0547">Nucleotide-binding</keyword>
<evidence type="ECO:0000313" key="15">
    <source>
        <dbReference type="EMBL" id="CED83396.1"/>
    </source>
</evidence>
<keyword evidence="9 11" id="KW-0539">Nucleus</keyword>
<protein>
    <recommendedName>
        <fullName evidence="11">Structural maintenance of chromosomes protein</fullName>
    </recommendedName>
</protein>
<keyword evidence="6" id="KW-0067">ATP-binding</keyword>
<reference evidence="15" key="1">
    <citation type="submission" date="2014-08" db="EMBL/GenBank/DDBJ databases">
        <authorList>
            <person name="Sharma Rahul"/>
            <person name="Thines Marco"/>
        </authorList>
    </citation>
    <scope>NUCLEOTIDE SEQUENCE</scope>
</reference>
<keyword evidence="5" id="KW-0498">Mitosis</keyword>
<keyword evidence="7 12" id="KW-0175">Coiled coil</keyword>
<dbReference type="Pfam" id="PF02463">
    <property type="entry name" value="SMC_N"/>
    <property type="match status" value="1"/>
</dbReference>
<evidence type="ECO:0000256" key="9">
    <source>
        <dbReference type="ARBA" id="ARBA00023242"/>
    </source>
</evidence>
<dbReference type="Gene3D" id="1.20.1060.20">
    <property type="match status" value="1"/>
</dbReference>
<proteinExistence type="inferred from homology"/>
<dbReference type="PANTHER" id="PTHR43977">
    <property type="entry name" value="STRUCTURAL MAINTENANCE OF CHROMOSOMES PROTEIN 3"/>
    <property type="match status" value="1"/>
</dbReference>
<evidence type="ECO:0000256" key="12">
    <source>
        <dbReference type="SAM" id="Coils"/>
    </source>
</evidence>
<dbReference type="GO" id="GO:0005634">
    <property type="term" value="C:nucleus"/>
    <property type="evidence" value="ECO:0007669"/>
    <property type="project" value="UniProtKB-SubCell"/>
</dbReference>
<dbReference type="InterPro" id="IPR036277">
    <property type="entry name" value="SMC_hinge_sf"/>
</dbReference>
<dbReference type="Pfam" id="PF06470">
    <property type="entry name" value="SMC_hinge"/>
    <property type="match status" value="1"/>
</dbReference>
<dbReference type="AlphaFoldDB" id="A0A0F7SPU7"/>
<dbReference type="SMART" id="SM00968">
    <property type="entry name" value="SMC_hinge"/>
    <property type="match status" value="1"/>
</dbReference>
<name>A0A0F7SPU7_PHARH</name>
<dbReference type="InterPro" id="IPR003395">
    <property type="entry name" value="RecF/RecN/SMC_N"/>
</dbReference>
<dbReference type="GO" id="GO:0016887">
    <property type="term" value="F:ATP hydrolysis activity"/>
    <property type="evidence" value="ECO:0007669"/>
    <property type="project" value="InterPro"/>
</dbReference>